<accession>A0A510HKN1</accession>
<dbReference type="Pfam" id="PF13380">
    <property type="entry name" value="CoA_binding_2"/>
    <property type="match status" value="1"/>
</dbReference>
<evidence type="ECO:0000259" key="1">
    <source>
        <dbReference type="SMART" id="SM00881"/>
    </source>
</evidence>
<dbReference type="SUPFAM" id="SSF51735">
    <property type="entry name" value="NAD(P)-binding Rossmann-fold domains"/>
    <property type="match status" value="1"/>
</dbReference>
<organism evidence="2 3">
    <name type="scientific">Rubrobacter xylanophilus</name>
    <dbReference type="NCBI Taxonomy" id="49319"/>
    <lineage>
        <taxon>Bacteria</taxon>
        <taxon>Bacillati</taxon>
        <taxon>Actinomycetota</taxon>
        <taxon>Rubrobacteria</taxon>
        <taxon>Rubrobacterales</taxon>
        <taxon>Rubrobacteraceae</taxon>
        <taxon>Rubrobacter</taxon>
    </lineage>
</organism>
<proteinExistence type="predicted"/>
<evidence type="ECO:0000313" key="2">
    <source>
        <dbReference type="EMBL" id="BBL79153.1"/>
    </source>
</evidence>
<name>A0A510HKN1_9ACTN</name>
<sequence>MHKNPPREEIHSLLLNARNIAVVGLSDDPGRPSHGVARAMQRYGFRIFPVNPNLRNPVLGERPYSSVREIPEPVDIVDVFRRSEAALEAAEDAVAAGARALWMQLGVINEEAAGFAAAKGLIVVMDRCIKVDYATLVTNPRSH</sequence>
<dbReference type="InterPro" id="IPR036291">
    <property type="entry name" value="NAD(P)-bd_dom_sf"/>
</dbReference>
<dbReference type="SMART" id="SM00881">
    <property type="entry name" value="CoA_binding"/>
    <property type="match status" value="1"/>
</dbReference>
<dbReference type="Proteomes" id="UP000318065">
    <property type="component" value="Chromosome"/>
</dbReference>
<reference evidence="2" key="1">
    <citation type="journal article" date="2019" name="Microbiol. Resour. Announc.">
        <title>Complete Genome Sequence of Rubrobacter xylanophilus Strain AA3-22, Isolated from Arima Onsen in Japan.</title>
        <authorList>
            <person name="Tomariguchi N."/>
            <person name="Miyazaki K."/>
        </authorList>
    </citation>
    <scope>NUCLEOTIDE SEQUENCE [LARGE SCALE GENOMIC DNA]</scope>
    <source>
        <strain evidence="2">AA3-22</strain>
    </source>
</reference>
<dbReference type="PANTHER" id="PTHR33303:SF2">
    <property type="entry name" value="COA-BINDING DOMAIN-CONTAINING PROTEIN"/>
    <property type="match status" value="1"/>
</dbReference>
<gene>
    <name evidence="2" type="ORF">RxyAA322_10070</name>
</gene>
<dbReference type="EMBL" id="AP019791">
    <property type="protein sequence ID" value="BBL79153.1"/>
    <property type="molecule type" value="Genomic_DNA"/>
</dbReference>
<dbReference type="AlphaFoldDB" id="A0A510HKN1"/>
<keyword evidence="3" id="KW-1185">Reference proteome</keyword>
<dbReference type="PANTHER" id="PTHR33303">
    <property type="entry name" value="CYTOPLASMIC PROTEIN-RELATED"/>
    <property type="match status" value="1"/>
</dbReference>
<evidence type="ECO:0000313" key="3">
    <source>
        <dbReference type="Proteomes" id="UP000318065"/>
    </source>
</evidence>
<dbReference type="InterPro" id="IPR003781">
    <property type="entry name" value="CoA-bd"/>
</dbReference>
<protein>
    <submittedName>
        <fullName evidence="2">CoA-binding protein</fullName>
    </submittedName>
</protein>
<feature type="domain" description="CoA-binding" evidence="1">
    <location>
        <begin position="14"/>
        <end position="107"/>
    </location>
</feature>
<dbReference type="Gene3D" id="3.40.50.720">
    <property type="entry name" value="NAD(P)-binding Rossmann-like Domain"/>
    <property type="match status" value="1"/>
</dbReference>